<organism evidence="1 2">
    <name type="scientific">Exocentrus adspersus</name>
    <dbReference type="NCBI Taxonomy" id="1586481"/>
    <lineage>
        <taxon>Eukaryota</taxon>
        <taxon>Metazoa</taxon>
        <taxon>Ecdysozoa</taxon>
        <taxon>Arthropoda</taxon>
        <taxon>Hexapoda</taxon>
        <taxon>Insecta</taxon>
        <taxon>Pterygota</taxon>
        <taxon>Neoptera</taxon>
        <taxon>Endopterygota</taxon>
        <taxon>Coleoptera</taxon>
        <taxon>Polyphaga</taxon>
        <taxon>Cucujiformia</taxon>
        <taxon>Chrysomeloidea</taxon>
        <taxon>Cerambycidae</taxon>
        <taxon>Lamiinae</taxon>
        <taxon>Acanthocinini</taxon>
        <taxon>Exocentrus</taxon>
    </lineage>
</organism>
<name>A0AAV8V899_9CUCU</name>
<gene>
    <name evidence="1" type="ORF">NQ315_003519</name>
</gene>
<accession>A0AAV8V899</accession>
<proteinExistence type="predicted"/>
<dbReference type="Proteomes" id="UP001159042">
    <property type="component" value="Unassembled WGS sequence"/>
</dbReference>
<sequence length="96" mass="10508">MRQAKAERAYAVWTCHRGAANSIRLCDASANAHPIESTRNLLPNSFFLPLRFILGLWPLHSWSSILGTAEALSLSDVVVTPSNIRHTLPTSALLGQ</sequence>
<evidence type="ECO:0000313" key="1">
    <source>
        <dbReference type="EMBL" id="KAJ8910465.1"/>
    </source>
</evidence>
<dbReference type="EMBL" id="JANEYG010000291">
    <property type="protein sequence ID" value="KAJ8910465.1"/>
    <property type="molecule type" value="Genomic_DNA"/>
</dbReference>
<dbReference type="AlphaFoldDB" id="A0AAV8V899"/>
<reference evidence="1 2" key="1">
    <citation type="journal article" date="2023" name="Insect Mol. Biol.">
        <title>Genome sequencing provides insights into the evolution of gene families encoding plant cell wall-degrading enzymes in longhorned beetles.</title>
        <authorList>
            <person name="Shin N.R."/>
            <person name="Okamura Y."/>
            <person name="Kirsch R."/>
            <person name="Pauchet Y."/>
        </authorList>
    </citation>
    <scope>NUCLEOTIDE SEQUENCE [LARGE SCALE GENOMIC DNA]</scope>
    <source>
        <strain evidence="1">EAD_L_NR</strain>
    </source>
</reference>
<keyword evidence="2" id="KW-1185">Reference proteome</keyword>
<comment type="caution">
    <text evidence="1">The sequence shown here is derived from an EMBL/GenBank/DDBJ whole genome shotgun (WGS) entry which is preliminary data.</text>
</comment>
<evidence type="ECO:0000313" key="2">
    <source>
        <dbReference type="Proteomes" id="UP001159042"/>
    </source>
</evidence>
<protein>
    <submittedName>
        <fullName evidence="1">Uncharacterized protein</fullName>
    </submittedName>
</protein>